<dbReference type="EMBL" id="FOSN01000008">
    <property type="protein sequence ID" value="SFK48361.1"/>
    <property type="molecule type" value="Genomic_DNA"/>
</dbReference>
<name>A0A1I4BI19_9HYPH</name>
<feature type="non-terminal residue" evidence="2">
    <location>
        <position position="32"/>
    </location>
</feature>
<organism evidence="2 3">
    <name type="scientific">Methylocapsa palsarum</name>
    <dbReference type="NCBI Taxonomy" id="1612308"/>
    <lineage>
        <taxon>Bacteria</taxon>
        <taxon>Pseudomonadati</taxon>
        <taxon>Pseudomonadota</taxon>
        <taxon>Alphaproteobacteria</taxon>
        <taxon>Hyphomicrobiales</taxon>
        <taxon>Beijerinckiaceae</taxon>
        <taxon>Methylocapsa</taxon>
    </lineage>
</organism>
<evidence type="ECO:0000313" key="1">
    <source>
        <dbReference type="EMBL" id="SFK48361.1"/>
    </source>
</evidence>
<dbReference type="EMBL" id="FOSN01000015">
    <property type="protein sequence ID" value="SFK67950.1"/>
    <property type="molecule type" value="Genomic_DNA"/>
</dbReference>
<accession>A0A1I4BI19</accession>
<gene>
    <name evidence="1" type="ORF">SAMN05444581_108195</name>
    <name evidence="2" type="ORF">SAMN05444581_1151</name>
</gene>
<sequence>MSKMRKFLALQALCAGMALLPGGQAALAADVA</sequence>
<evidence type="ECO:0000313" key="2">
    <source>
        <dbReference type="EMBL" id="SFK67950.1"/>
    </source>
</evidence>
<proteinExistence type="predicted"/>
<dbReference type="Proteomes" id="UP000198755">
    <property type="component" value="Unassembled WGS sequence"/>
</dbReference>
<keyword evidence="3" id="KW-1185">Reference proteome</keyword>
<dbReference type="AlphaFoldDB" id="A0A1I4BI19"/>
<reference evidence="2 3" key="1">
    <citation type="submission" date="2016-10" db="EMBL/GenBank/DDBJ databases">
        <authorList>
            <person name="de Groot N.N."/>
        </authorList>
    </citation>
    <scope>NUCLEOTIDE SEQUENCE [LARGE SCALE GENOMIC DNA]</scope>
    <source>
        <strain evidence="2 3">NE2</strain>
    </source>
</reference>
<protein>
    <submittedName>
        <fullName evidence="2">Uncharacterized protein</fullName>
    </submittedName>
</protein>
<evidence type="ECO:0000313" key="3">
    <source>
        <dbReference type="Proteomes" id="UP000198755"/>
    </source>
</evidence>